<dbReference type="Pfam" id="PF09524">
    <property type="entry name" value="Phg_2220_C"/>
    <property type="match status" value="1"/>
</dbReference>
<organism evidence="4 5">
    <name type="scientific">Lactococcus lactis</name>
    <dbReference type="NCBI Taxonomy" id="1358"/>
    <lineage>
        <taxon>Bacteria</taxon>
        <taxon>Bacillati</taxon>
        <taxon>Bacillota</taxon>
        <taxon>Bacilli</taxon>
        <taxon>Lactobacillales</taxon>
        <taxon>Streptococcaceae</taxon>
        <taxon>Lactococcus</taxon>
    </lineage>
</organism>
<dbReference type="NCBIfam" id="TIGR01714">
    <property type="entry name" value="phage_rep_org_N"/>
    <property type="match status" value="1"/>
</dbReference>
<evidence type="ECO:0000313" key="4">
    <source>
        <dbReference type="EMBL" id="RWR48640.1"/>
    </source>
</evidence>
<evidence type="ECO:0000259" key="3">
    <source>
        <dbReference type="Pfam" id="PF09681"/>
    </source>
</evidence>
<dbReference type="NCBIfam" id="TIGR02220">
    <property type="entry name" value="phg_TIGR02220"/>
    <property type="match status" value="1"/>
</dbReference>
<dbReference type="Pfam" id="PF09681">
    <property type="entry name" value="Phage_rep_org_N"/>
    <property type="match status" value="1"/>
</dbReference>
<protein>
    <submittedName>
        <fullName evidence="4">Replication protein</fullName>
    </submittedName>
</protein>
<dbReference type="InterPro" id="IPR053162">
    <property type="entry name" value="DnaD"/>
</dbReference>
<gene>
    <name evidence="4" type="ORF">EO246_03960</name>
</gene>
<dbReference type="PANTHER" id="PTHR37293">
    <property type="entry name" value="PHAGE REPLICATION PROTEIN-RELATED"/>
    <property type="match status" value="1"/>
</dbReference>
<feature type="region of interest" description="Disordered" evidence="1">
    <location>
        <begin position="135"/>
        <end position="164"/>
    </location>
</feature>
<dbReference type="AlphaFoldDB" id="A0A3S3M6L0"/>
<feature type="domain" description="Phage replisome organiser N-terminal" evidence="3">
    <location>
        <begin position="6"/>
        <end position="126"/>
    </location>
</feature>
<dbReference type="PANTHER" id="PTHR37293:SF7">
    <property type="entry name" value="HYPOTHETICAL PHAGE PROTEIN"/>
    <property type="match status" value="1"/>
</dbReference>
<reference evidence="4 5" key="1">
    <citation type="submission" date="2019-01" db="EMBL/GenBank/DDBJ databases">
        <title>Whole genome sequence of Lactococcus lactis isolated from cow milk.</title>
        <authorList>
            <person name="Sundararaman A."/>
            <person name="Tamang J.-P."/>
            <person name="Halami P."/>
        </authorList>
    </citation>
    <scope>NUCLEOTIDE SEQUENCE [LARGE SCALE GENOMIC DNA]</scope>
    <source>
        <strain evidence="4 5">C2D</strain>
    </source>
</reference>
<proteinExistence type="predicted"/>
<dbReference type="InterPro" id="IPR010056">
    <property type="entry name" value="Phage_rep_org__N"/>
</dbReference>
<dbReference type="Proteomes" id="UP000285859">
    <property type="component" value="Unassembled WGS sequence"/>
</dbReference>
<dbReference type="RefSeq" id="WP_128267657.1">
    <property type="nucleotide sequence ID" value="NZ_JACCJA010000003.1"/>
</dbReference>
<evidence type="ECO:0000256" key="1">
    <source>
        <dbReference type="SAM" id="MobiDB-lite"/>
    </source>
</evidence>
<accession>A0A3S3M6L0</accession>
<comment type="caution">
    <text evidence="4">The sequence shown here is derived from an EMBL/GenBank/DDBJ whole genome shotgun (WGS) entry which is preliminary data.</text>
</comment>
<sequence length="293" mass="34157">MVEISWIKLSVNIFDDEKMKLIDEMPENDAIFRIWVYLLSLAGKTNDSGLVYLSNHIPYTDEMISALCNRPVSTVRLALKTFRDFGLIEIYDNNMIGISNWEKHQNIDGMEKIRKLNAERNKKYRERKKLLENSDVSVTSRDATEEDKNKSKNKKKSNNAMSDKSDDVIPYSEILDYLNKKTSRSFRNVEANKKLIRARWNEGYKLDDFKAVIDNMVVNWSGKNFNGVPAENYLQPKTLFSNKFDSYLNQTQIKSTSDKVVKSAPNWSNQRFEKDEETMTAEEFEEYMNGLDS</sequence>
<name>A0A3S3M6L0_9LACT</name>
<dbReference type="InterPro" id="IPR011741">
    <property type="entry name" value="Phg_2220_C"/>
</dbReference>
<evidence type="ECO:0000313" key="5">
    <source>
        <dbReference type="Proteomes" id="UP000285859"/>
    </source>
</evidence>
<evidence type="ECO:0000259" key="2">
    <source>
        <dbReference type="Pfam" id="PF09524"/>
    </source>
</evidence>
<feature type="domain" description="Phage conserved hypothetical protein C-terminal" evidence="2">
    <location>
        <begin position="174"/>
        <end position="249"/>
    </location>
</feature>
<dbReference type="EMBL" id="SAXH01000003">
    <property type="protein sequence ID" value="RWR48640.1"/>
    <property type="molecule type" value="Genomic_DNA"/>
</dbReference>